<dbReference type="Pfam" id="PF13469">
    <property type="entry name" value="Sulfotransfer_3"/>
    <property type="match status" value="1"/>
</dbReference>
<evidence type="ECO:0000256" key="1">
    <source>
        <dbReference type="SAM" id="MobiDB-lite"/>
    </source>
</evidence>
<name>A0ABU5U563_9CYAN</name>
<dbReference type="InterPro" id="IPR027417">
    <property type="entry name" value="P-loop_NTPase"/>
</dbReference>
<dbReference type="PANTHER" id="PTHR45615:SF63">
    <property type="entry name" value="CHROMOSOME UNDETERMINED SCAFFOLD_10, WHOLE GENOME SHOTGUN SEQUENCE"/>
    <property type="match status" value="1"/>
</dbReference>
<proteinExistence type="predicted"/>
<sequence>MDLKDRSSVLIIAGMHRSGTSLTASLLQSAGLHIGRKLLGADHVNVKGHFENLDFYDFHREVLRSQGVNEDGWTLQEKIEVEDRFLEEAKALIAKSSISKEWGWKEPRTTLFLDFWANLLPEAKFLLIYRYPWEVVDSLYRRGDSIFQSQPDFAVKIWMHYNRKVLELYNRFTDRCFLVNLHTLVNHFERFISAINQKLQLHLSIPTSTLYDPSRLKAHPLEGHRASLVSHYFPEAVEMYRELESRAWQHNDRVDFSELDQLQSSPFRVWAFQDWVQVGRLQGEKYSSQKELEQLRSQHQQIQTELEESRSQHQQTQTELEQSRSQVQQTQAELEQSRSQVQQTQAELEQSRSQVQQTQTELEQSRSQVQQTQAELEQSRSQVQQTQAELEQSRSQVQQTQAELEQSRSQVQQTQTELEQSQFYLKQTQGELEQSQFQLQQTQIELENSVSQLNQTQEELEQIQIELLNTKSQLQQSKGEQKRSQSQLYQIQRELDQTQAQLQSTKLMLDQSQVKVRQKEEQLHKSLAKLEEQLLESVAESKTQLRESEAKFKTEQEKLQSELYQTKQELKRSQSILLQTQIELEQSQRQLNQTQQEFGQLRLEQALANSPDTEEQFDYRLLVWKAWSAYRLGDLAKMTELLRQSWQCRPYSRSETILNWLDSFTIFSDENGISLNIEVLTSSPEWQKLVRRITLFKPTRQKN</sequence>
<dbReference type="SUPFAM" id="SSF52540">
    <property type="entry name" value="P-loop containing nucleoside triphosphate hydrolases"/>
    <property type="match status" value="1"/>
</dbReference>
<accession>A0ABU5U563</accession>
<reference evidence="2 3" key="1">
    <citation type="submission" date="2023-12" db="EMBL/GenBank/DDBJ databases">
        <title>Baltic Sea Cyanobacteria.</title>
        <authorList>
            <person name="Delbaje E."/>
            <person name="Fewer D.P."/>
            <person name="Shishido T.K."/>
        </authorList>
    </citation>
    <scope>NUCLEOTIDE SEQUENCE [LARGE SCALE GENOMIC DNA]</scope>
    <source>
        <strain evidence="2 3">CCNP 1315</strain>
    </source>
</reference>
<comment type="caution">
    <text evidence="2">The sequence shown here is derived from an EMBL/GenBank/DDBJ whole genome shotgun (WGS) entry which is preliminary data.</text>
</comment>
<gene>
    <name evidence="2" type="ORF">VB854_20265</name>
</gene>
<evidence type="ECO:0000313" key="2">
    <source>
        <dbReference type="EMBL" id="MEA5521278.1"/>
    </source>
</evidence>
<dbReference type="RefSeq" id="WP_323273067.1">
    <property type="nucleotide sequence ID" value="NZ_JAYGHT010000131.1"/>
</dbReference>
<evidence type="ECO:0000313" key="3">
    <source>
        <dbReference type="Proteomes" id="UP001301728"/>
    </source>
</evidence>
<protein>
    <submittedName>
        <fullName evidence="2">Sulfotransferase</fullName>
    </submittedName>
</protein>
<keyword evidence="3" id="KW-1185">Reference proteome</keyword>
<feature type="region of interest" description="Disordered" evidence="1">
    <location>
        <begin position="297"/>
        <end position="318"/>
    </location>
</feature>
<dbReference type="Gene3D" id="3.40.50.300">
    <property type="entry name" value="P-loop containing nucleotide triphosphate hydrolases"/>
    <property type="match status" value="1"/>
</dbReference>
<dbReference type="EMBL" id="JAYGHT010000131">
    <property type="protein sequence ID" value="MEA5521278.1"/>
    <property type="molecule type" value="Genomic_DNA"/>
</dbReference>
<dbReference type="PANTHER" id="PTHR45615">
    <property type="entry name" value="MYOSIN HEAVY CHAIN, NON-MUSCLE"/>
    <property type="match status" value="1"/>
</dbReference>
<feature type="region of interest" description="Disordered" evidence="1">
    <location>
        <begin position="333"/>
        <end position="361"/>
    </location>
</feature>
<dbReference type="Proteomes" id="UP001301728">
    <property type="component" value="Unassembled WGS sequence"/>
</dbReference>
<organism evidence="2 3">
    <name type="scientific">Limnoraphis robusta CCNP1315</name>
    <dbReference type="NCBI Taxonomy" id="3110306"/>
    <lineage>
        <taxon>Bacteria</taxon>
        <taxon>Bacillati</taxon>
        <taxon>Cyanobacteriota</taxon>
        <taxon>Cyanophyceae</taxon>
        <taxon>Oscillatoriophycideae</taxon>
        <taxon>Oscillatoriales</taxon>
        <taxon>Sirenicapillariaceae</taxon>
        <taxon>Limnoraphis</taxon>
    </lineage>
</organism>
<dbReference type="Gene3D" id="1.10.287.1490">
    <property type="match status" value="1"/>
</dbReference>